<protein>
    <submittedName>
        <fullName evidence="5">DeoR family transcriptional regulator</fullName>
    </submittedName>
</protein>
<dbReference type="InterPro" id="IPR036388">
    <property type="entry name" value="WH-like_DNA-bd_sf"/>
</dbReference>
<feature type="region of interest" description="Disordered" evidence="3">
    <location>
        <begin position="334"/>
        <end position="357"/>
    </location>
</feature>
<dbReference type="AlphaFoldDB" id="A0A401VUN4"/>
<dbReference type="Pfam" id="PF13280">
    <property type="entry name" value="WYL"/>
    <property type="match status" value="1"/>
</dbReference>
<dbReference type="InterPro" id="IPR036390">
    <property type="entry name" value="WH_DNA-bd_sf"/>
</dbReference>
<dbReference type="InterPro" id="IPR028349">
    <property type="entry name" value="PafC-like"/>
</dbReference>
<feature type="region of interest" description="Disordered" evidence="3">
    <location>
        <begin position="159"/>
        <end position="178"/>
    </location>
</feature>
<reference evidence="5 6" key="1">
    <citation type="submission" date="2018-11" db="EMBL/GenBank/DDBJ databases">
        <title>Whole genome sequence of Streptomyces paromomycinus NBRC 15454(T).</title>
        <authorList>
            <person name="Komaki H."/>
            <person name="Tamura T."/>
        </authorList>
    </citation>
    <scope>NUCLEOTIDE SEQUENCE [LARGE SCALE GENOMIC DNA]</scope>
    <source>
        <strain evidence="5 6">NBRC 15454</strain>
    </source>
</reference>
<sequence length="357" mass="38132">MAETSARLLRLLSLFQSRRDWPGPVLAERLEVSPRTVRRDIGRLRELGYPVRVSKGPGGAYRLDAGAKIPPLLFDDEQAIAVAVALQTAPSTVAGLGEAAARALATVRQVMPQRLRQRVDAVRVTSIDNAWDLAAPPVDSRVLLAVGTAVRHREVLTFDHASSGGPGRTAGAADREPGRPFRVEPHHLVMWSGRWYLVAWDVERSHWRTFRVDRIAPHAPTGLRFAPRDLPGSDVTAFVVGQLDRGDAPDQWACHGEVILDAPAAVVARWAPGGAVVEEAGPGRCRLGLGAWSWPGLAALIGTFACDIEVIGPPELAAACEELAHRYAKAAAGHQAGRPTGGEAPGSPASPVSFRAP</sequence>
<dbReference type="PANTHER" id="PTHR34580:SF3">
    <property type="entry name" value="PROTEIN PAFB"/>
    <property type="match status" value="1"/>
</dbReference>
<dbReference type="Proteomes" id="UP000286746">
    <property type="component" value="Unassembled WGS sequence"/>
</dbReference>
<dbReference type="InterPro" id="IPR051534">
    <property type="entry name" value="CBASS_pafABC_assoc_protein"/>
</dbReference>
<name>A0A401VUN4_STREY</name>
<dbReference type="Pfam" id="PF08279">
    <property type="entry name" value="HTH_11"/>
    <property type="match status" value="1"/>
</dbReference>
<dbReference type="Gene3D" id="1.10.10.10">
    <property type="entry name" value="Winged helix-like DNA-binding domain superfamily/Winged helix DNA-binding domain"/>
    <property type="match status" value="1"/>
</dbReference>
<evidence type="ECO:0000259" key="4">
    <source>
        <dbReference type="PROSITE" id="PS51000"/>
    </source>
</evidence>
<keyword evidence="1" id="KW-0805">Transcription regulation</keyword>
<dbReference type="InterPro" id="IPR013196">
    <property type="entry name" value="HTH_11"/>
</dbReference>
<dbReference type="GO" id="GO:0003700">
    <property type="term" value="F:DNA-binding transcription factor activity"/>
    <property type="evidence" value="ECO:0007669"/>
    <property type="project" value="InterPro"/>
</dbReference>
<dbReference type="PROSITE" id="PS51000">
    <property type="entry name" value="HTH_DEOR_2"/>
    <property type="match status" value="1"/>
</dbReference>
<evidence type="ECO:0000256" key="1">
    <source>
        <dbReference type="ARBA" id="ARBA00023015"/>
    </source>
</evidence>
<dbReference type="RefSeq" id="WP_125051273.1">
    <property type="nucleotide sequence ID" value="NZ_BHZD01000001.1"/>
</dbReference>
<accession>A0A401VUN4</accession>
<dbReference type="PIRSF" id="PIRSF016838">
    <property type="entry name" value="PafC"/>
    <property type="match status" value="1"/>
</dbReference>
<proteinExistence type="predicted"/>
<evidence type="ECO:0000256" key="3">
    <source>
        <dbReference type="SAM" id="MobiDB-lite"/>
    </source>
</evidence>
<gene>
    <name evidence="5" type="ORF">GKJPGBOP_00419</name>
</gene>
<feature type="domain" description="HTH deoR-type" evidence="4">
    <location>
        <begin position="4"/>
        <end position="69"/>
    </location>
</feature>
<organism evidence="5 6">
    <name type="scientific">Streptomyces paromomycinus</name>
    <name type="common">Streptomyces rimosus subsp. paromomycinus</name>
    <dbReference type="NCBI Taxonomy" id="92743"/>
    <lineage>
        <taxon>Bacteria</taxon>
        <taxon>Bacillati</taxon>
        <taxon>Actinomycetota</taxon>
        <taxon>Actinomycetes</taxon>
        <taxon>Kitasatosporales</taxon>
        <taxon>Streptomycetaceae</taxon>
        <taxon>Streptomyces</taxon>
    </lineage>
</organism>
<dbReference type="InterPro" id="IPR001034">
    <property type="entry name" value="DeoR_HTH"/>
</dbReference>
<evidence type="ECO:0000256" key="2">
    <source>
        <dbReference type="ARBA" id="ARBA00023163"/>
    </source>
</evidence>
<dbReference type="PROSITE" id="PS52050">
    <property type="entry name" value="WYL"/>
    <property type="match status" value="1"/>
</dbReference>
<comment type="caution">
    <text evidence="5">The sequence shown here is derived from an EMBL/GenBank/DDBJ whole genome shotgun (WGS) entry which is preliminary data.</text>
</comment>
<keyword evidence="2" id="KW-0804">Transcription</keyword>
<keyword evidence="6" id="KW-1185">Reference proteome</keyword>
<evidence type="ECO:0000313" key="6">
    <source>
        <dbReference type="Proteomes" id="UP000286746"/>
    </source>
</evidence>
<dbReference type="PANTHER" id="PTHR34580">
    <property type="match status" value="1"/>
</dbReference>
<evidence type="ECO:0000313" key="5">
    <source>
        <dbReference type="EMBL" id="GCD40766.1"/>
    </source>
</evidence>
<dbReference type="InterPro" id="IPR026881">
    <property type="entry name" value="WYL_dom"/>
</dbReference>
<dbReference type="SUPFAM" id="SSF46785">
    <property type="entry name" value="Winged helix' DNA-binding domain"/>
    <property type="match status" value="1"/>
</dbReference>
<dbReference type="EMBL" id="BHZD01000001">
    <property type="protein sequence ID" value="GCD40766.1"/>
    <property type="molecule type" value="Genomic_DNA"/>
</dbReference>